<accession>A0A7W7YRX0</accession>
<dbReference type="PROSITE" id="PS50056">
    <property type="entry name" value="TYR_PHOSPHATASE_2"/>
    <property type="match status" value="1"/>
</dbReference>
<dbReference type="Proteomes" id="UP000535406">
    <property type="component" value="Unassembled WGS sequence"/>
</dbReference>
<keyword evidence="3" id="KW-1185">Reference proteome</keyword>
<dbReference type="PROSITE" id="PS00383">
    <property type="entry name" value="TYR_PHOSPHATASE_1"/>
    <property type="match status" value="1"/>
</dbReference>
<proteinExistence type="predicted"/>
<sequence length="192" mass="21291">MDVIFSPELTVCGIEELGGHSTRNVTHVLSLIDPERAELEAFGAYGTHHRTVLRFHDIIDALPGRTMPTPHHVESILRFGEEFSTRQDADAAGHILVHCHMGVSRSTAAMLTLMAQANPGEAADSLFERLVTIRPQAWPNSQMVGFADTLLGRRGDLTAALARHYGRQVKARPQFVEWMTELGREAELRMAV</sequence>
<evidence type="ECO:0000259" key="1">
    <source>
        <dbReference type="PROSITE" id="PS50056"/>
    </source>
</evidence>
<gene>
    <name evidence="2" type="ORF">HNQ66_000581</name>
</gene>
<reference evidence="2 3" key="1">
    <citation type="submission" date="2020-08" db="EMBL/GenBank/DDBJ databases">
        <title>Genomic Encyclopedia of Type Strains, Phase IV (KMG-IV): sequencing the most valuable type-strain genomes for metagenomic binning, comparative biology and taxonomic classification.</title>
        <authorList>
            <person name="Goeker M."/>
        </authorList>
    </citation>
    <scope>NUCLEOTIDE SEQUENCE [LARGE SCALE GENOMIC DNA]</scope>
    <source>
        <strain evidence="2 3">DSM 21319</strain>
    </source>
</reference>
<comment type="caution">
    <text evidence="2">The sequence shown here is derived from an EMBL/GenBank/DDBJ whole genome shotgun (WGS) entry which is preliminary data.</text>
</comment>
<dbReference type="InterPro" id="IPR016130">
    <property type="entry name" value="Tyr_Pase_AS"/>
</dbReference>
<dbReference type="AlphaFoldDB" id="A0A7W7YRX0"/>
<organism evidence="2 3">
    <name type="scientific">Shinella fusca</name>
    <dbReference type="NCBI Taxonomy" id="544480"/>
    <lineage>
        <taxon>Bacteria</taxon>
        <taxon>Pseudomonadati</taxon>
        <taxon>Pseudomonadota</taxon>
        <taxon>Alphaproteobacteria</taxon>
        <taxon>Hyphomicrobiales</taxon>
        <taxon>Rhizobiaceae</taxon>
        <taxon>Shinella</taxon>
    </lineage>
</organism>
<dbReference type="EMBL" id="JACHIK010000002">
    <property type="protein sequence ID" value="MBB5041198.1"/>
    <property type="molecule type" value="Genomic_DNA"/>
</dbReference>
<dbReference type="InterPro" id="IPR000387">
    <property type="entry name" value="Tyr_Pase_dom"/>
</dbReference>
<evidence type="ECO:0000313" key="3">
    <source>
        <dbReference type="Proteomes" id="UP000535406"/>
    </source>
</evidence>
<dbReference type="SUPFAM" id="SSF52799">
    <property type="entry name" value="(Phosphotyrosine protein) phosphatases II"/>
    <property type="match status" value="1"/>
</dbReference>
<dbReference type="RefSeq" id="WP_184140660.1">
    <property type="nucleotide sequence ID" value="NZ_JACHIK010000002.1"/>
</dbReference>
<dbReference type="InterPro" id="IPR029021">
    <property type="entry name" value="Prot-tyrosine_phosphatase-like"/>
</dbReference>
<evidence type="ECO:0000313" key="2">
    <source>
        <dbReference type="EMBL" id="MBB5041198.1"/>
    </source>
</evidence>
<protein>
    <recommendedName>
        <fullName evidence="1">Tyrosine specific protein phosphatases domain-containing protein</fullName>
    </recommendedName>
</protein>
<dbReference type="Gene3D" id="3.90.190.10">
    <property type="entry name" value="Protein tyrosine phosphatase superfamily"/>
    <property type="match status" value="1"/>
</dbReference>
<feature type="domain" description="Tyrosine specific protein phosphatases" evidence="1">
    <location>
        <begin position="74"/>
        <end position="136"/>
    </location>
</feature>
<name>A0A7W7YRX0_9HYPH</name>